<evidence type="ECO:0000313" key="7">
    <source>
        <dbReference type="Proteomes" id="UP000030408"/>
    </source>
</evidence>
<comment type="caution">
    <text evidence="6">The sequence shown here is derived from an EMBL/GenBank/DDBJ whole genome shotgun (WGS) entry which is preliminary data.</text>
</comment>
<name>A0A0A3I215_9BACL</name>
<dbReference type="EMBL" id="JPVO01000044">
    <property type="protein sequence ID" value="KGR76698.1"/>
    <property type="molecule type" value="Genomic_DNA"/>
</dbReference>
<reference evidence="6 7" key="1">
    <citation type="submission" date="2014-02" db="EMBL/GenBank/DDBJ databases">
        <title>Draft genome sequence of Lysinibacillus sinduriensis JCM 15800.</title>
        <authorList>
            <person name="Zhang F."/>
            <person name="Wang G."/>
            <person name="Zhang L."/>
        </authorList>
    </citation>
    <scope>NUCLEOTIDE SEQUENCE [LARGE SCALE GENOMIC DNA]</scope>
    <source>
        <strain evidence="6 7">JCM 15800</strain>
    </source>
</reference>
<gene>
    <name evidence="6" type="ORF">CD33_05955</name>
</gene>
<feature type="transmembrane region" description="Helical" evidence="5">
    <location>
        <begin position="42"/>
        <end position="63"/>
    </location>
</feature>
<evidence type="ECO:0000256" key="5">
    <source>
        <dbReference type="SAM" id="Phobius"/>
    </source>
</evidence>
<feature type="transmembrane region" description="Helical" evidence="5">
    <location>
        <begin position="6"/>
        <end position="30"/>
    </location>
</feature>
<feature type="transmembrane region" description="Helical" evidence="5">
    <location>
        <begin position="75"/>
        <end position="99"/>
    </location>
</feature>
<evidence type="ECO:0000256" key="1">
    <source>
        <dbReference type="ARBA" id="ARBA00004141"/>
    </source>
</evidence>
<sequence>MENNKIISALCYASLLFAPFLMPLIVYFVMKDKEVRYHAKRALLSHSIPTFLSFLLAIFGFIGMFSVDYHNMGGFVTLMFVMMAIYFLVTLGIIIWNLVQAYRVYRPGF</sequence>
<evidence type="ECO:0000313" key="6">
    <source>
        <dbReference type="EMBL" id="KGR76698.1"/>
    </source>
</evidence>
<evidence type="ECO:0000256" key="4">
    <source>
        <dbReference type="ARBA" id="ARBA00023136"/>
    </source>
</evidence>
<comment type="subcellular location">
    <subcellularLocation>
        <location evidence="1">Membrane</location>
        <topology evidence="1">Multi-pass membrane protein</topology>
    </subcellularLocation>
</comment>
<evidence type="ECO:0000256" key="3">
    <source>
        <dbReference type="ARBA" id="ARBA00022989"/>
    </source>
</evidence>
<evidence type="ECO:0008006" key="8">
    <source>
        <dbReference type="Google" id="ProtNLM"/>
    </source>
</evidence>
<keyword evidence="2 5" id="KW-0812">Transmembrane</keyword>
<dbReference type="RefSeq" id="WP_036198900.1">
    <property type="nucleotide sequence ID" value="NZ_AVCY01000012.1"/>
</dbReference>
<dbReference type="AlphaFoldDB" id="A0A0A3I215"/>
<keyword evidence="4 5" id="KW-0472">Membrane</keyword>
<dbReference type="Pfam" id="PF09685">
    <property type="entry name" value="MamF_MmsF"/>
    <property type="match status" value="1"/>
</dbReference>
<keyword evidence="3 5" id="KW-1133">Transmembrane helix</keyword>
<evidence type="ECO:0000256" key="2">
    <source>
        <dbReference type="ARBA" id="ARBA00022692"/>
    </source>
</evidence>
<dbReference type="InterPro" id="IPR019109">
    <property type="entry name" value="MamF_MmsF"/>
</dbReference>
<dbReference type="eggNOG" id="ENOG5032VBI">
    <property type="taxonomic scope" value="Bacteria"/>
</dbReference>
<keyword evidence="7" id="KW-1185">Reference proteome</keyword>
<dbReference type="Proteomes" id="UP000030408">
    <property type="component" value="Unassembled WGS sequence"/>
</dbReference>
<dbReference type="OrthoDB" id="2328241at2"/>
<accession>A0A0A3I215</accession>
<organism evidence="6 7">
    <name type="scientific">Ureibacillus sinduriensis BLB-1 = JCM 15800</name>
    <dbReference type="NCBI Taxonomy" id="1384057"/>
    <lineage>
        <taxon>Bacteria</taxon>
        <taxon>Bacillati</taxon>
        <taxon>Bacillota</taxon>
        <taxon>Bacilli</taxon>
        <taxon>Bacillales</taxon>
        <taxon>Caryophanaceae</taxon>
        <taxon>Ureibacillus</taxon>
    </lineage>
</organism>
<dbReference type="STRING" id="1384057.CD33_05955"/>
<proteinExistence type="predicted"/>
<protein>
    <recommendedName>
        <fullName evidence="8">DUF4870 domain-containing protein</fullName>
    </recommendedName>
</protein>